<sequence>MASVSIKSVKVKHLRINLFAAVNNNNNNNNNINDIINNTIQIDMHKEENEIEIEQRELPVIDGEQDDTHDDASDTGGEKKSGYYYKNRERKLEYQKKYNKEQGDKIKNYNKDYYQKRRDEILEKAKTKISCECGCEVQLFNMNSHKKTKKHLRALEFVTASKLRDHM</sequence>
<dbReference type="AlphaFoldDB" id="A0A6C0EY50"/>
<organism evidence="2">
    <name type="scientific">viral metagenome</name>
    <dbReference type="NCBI Taxonomy" id="1070528"/>
    <lineage>
        <taxon>unclassified sequences</taxon>
        <taxon>metagenomes</taxon>
        <taxon>organismal metagenomes</taxon>
    </lineage>
</organism>
<accession>A0A6C0EY50</accession>
<evidence type="ECO:0000256" key="1">
    <source>
        <dbReference type="SAM" id="MobiDB-lite"/>
    </source>
</evidence>
<reference evidence="2" key="1">
    <citation type="journal article" date="2020" name="Nature">
        <title>Giant virus diversity and host interactions through global metagenomics.</title>
        <authorList>
            <person name="Schulz F."/>
            <person name="Roux S."/>
            <person name="Paez-Espino D."/>
            <person name="Jungbluth S."/>
            <person name="Walsh D.A."/>
            <person name="Denef V.J."/>
            <person name="McMahon K.D."/>
            <person name="Konstantinidis K.T."/>
            <person name="Eloe-Fadrosh E.A."/>
            <person name="Kyrpides N.C."/>
            <person name="Woyke T."/>
        </authorList>
    </citation>
    <scope>NUCLEOTIDE SEQUENCE</scope>
    <source>
        <strain evidence="2">GVMAG-M-3300009161-36</strain>
    </source>
</reference>
<feature type="region of interest" description="Disordered" evidence="1">
    <location>
        <begin position="56"/>
        <end position="84"/>
    </location>
</feature>
<dbReference type="EMBL" id="MN738970">
    <property type="protein sequence ID" value="QHT33631.1"/>
    <property type="molecule type" value="Genomic_DNA"/>
</dbReference>
<feature type="compositionally biased region" description="Basic and acidic residues" evidence="1">
    <location>
        <begin position="70"/>
        <end position="84"/>
    </location>
</feature>
<name>A0A6C0EY50_9ZZZZ</name>
<evidence type="ECO:0000313" key="2">
    <source>
        <dbReference type="EMBL" id="QHT33631.1"/>
    </source>
</evidence>
<proteinExistence type="predicted"/>
<protein>
    <submittedName>
        <fullName evidence="2">Uncharacterized protein</fullName>
    </submittedName>
</protein>